<dbReference type="SUPFAM" id="SSF51445">
    <property type="entry name" value="(Trans)glycosidases"/>
    <property type="match status" value="1"/>
</dbReference>
<dbReference type="InterPro" id="IPR013785">
    <property type="entry name" value="Aldolase_TIM"/>
</dbReference>
<feature type="region of interest" description="Disordered" evidence="1">
    <location>
        <begin position="37"/>
        <end position="60"/>
    </location>
</feature>
<evidence type="ECO:0000313" key="3">
    <source>
        <dbReference type="EMBL" id="KUF17215.1"/>
    </source>
</evidence>
<sequence>MFTRRSTTRSRHTGPRGATRSAALVLVAALAVLTGCSSDSRPAGKPEGAGDVQDGGAPRLPQPAMAFDYQLGGAYAPPGGVRAVSRDRAAKPAPGRYNICYVNAFQAQPGKKAAAWWDDKHPDLILRDDDGDPVIDEDWNEPLLDISTAAKRKELLGVVGPWIDGCARAGFDAVEPDNLDSYARSDDLLDTEDAAAFARLLVRRAHDQGLAIAQKNTAELLGKRVGFDFAVVEECGQYDECGDFASAYDRRVFDIEYENKGYDAACRDWGGKLSVVLRDRDVRPAGEQGYVYRRC</sequence>
<dbReference type="RefSeq" id="WP_058848478.1">
    <property type="nucleotide sequence ID" value="NZ_LOCL01000034.1"/>
</dbReference>
<dbReference type="EMBL" id="LOCL01000034">
    <property type="protein sequence ID" value="KUF17215.1"/>
    <property type="molecule type" value="Genomic_DNA"/>
</dbReference>
<dbReference type="Proteomes" id="UP000054804">
    <property type="component" value="Unassembled WGS sequence"/>
</dbReference>
<dbReference type="PANTHER" id="PTHR35273:SF2">
    <property type="entry name" value="ALPHA-GALACTOSIDASE"/>
    <property type="match status" value="1"/>
</dbReference>
<dbReference type="InterPro" id="IPR004352">
    <property type="entry name" value="GH114_TIM-barrel"/>
</dbReference>
<keyword evidence="4" id="KW-1185">Reference proteome</keyword>
<evidence type="ECO:0000256" key="1">
    <source>
        <dbReference type="SAM" id="MobiDB-lite"/>
    </source>
</evidence>
<comment type="caution">
    <text evidence="3">The sequence shown here is derived from an EMBL/GenBank/DDBJ whole genome shotgun (WGS) entry which is preliminary data.</text>
</comment>
<gene>
    <name evidence="3" type="ORF">AT728_15360</name>
</gene>
<evidence type="ECO:0000313" key="4">
    <source>
        <dbReference type="Proteomes" id="UP000054804"/>
    </source>
</evidence>
<dbReference type="STRING" id="1765722.AT728_15360"/>
<dbReference type="OrthoDB" id="319933at2"/>
<evidence type="ECO:0000259" key="2">
    <source>
        <dbReference type="Pfam" id="PF03537"/>
    </source>
</evidence>
<feature type="domain" description="Glycoside-hydrolase family GH114 TIM-barrel" evidence="2">
    <location>
        <begin position="67"/>
        <end position="282"/>
    </location>
</feature>
<reference evidence="3 4" key="1">
    <citation type="submission" date="2015-12" db="EMBL/GenBank/DDBJ databases">
        <title>Draft genome sequence of Streptomyces silvensis ATCC 53525, a producer of novel hormone antagonists.</title>
        <authorList>
            <person name="Johnston C.W."/>
            <person name="Li Y."/>
            <person name="Magarvey N.A."/>
        </authorList>
    </citation>
    <scope>NUCLEOTIDE SEQUENCE [LARGE SCALE GENOMIC DNA]</scope>
    <source>
        <strain evidence="3 4">ATCC 53525</strain>
    </source>
</reference>
<dbReference type="Pfam" id="PF03537">
    <property type="entry name" value="Glyco_hydro_114"/>
    <property type="match status" value="1"/>
</dbReference>
<dbReference type="AlphaFoldDB" id="A0A0W7X337"/>
<proteinExistence type="predicted"/>
<dbReference type="PANTHER" id="PTHR35273">
    <property type="entry name" value="ALPHA-1,4 POLYGALACTOSAMINIDASE, PUTATIVE (AFU_ORTHOLOGUE AFUA_3G07890)-RELATED"/>
    <property type="match status" value="1"/>
</dbReference>
<dbReference type="Gene3D" id="3.20.20.70">
    <property type="entry name" value="Aldolase class I"/>
    <property type="match status" value="1"/>
</dbReference>
<accession>A0A0W7X337</accession>
<protein>
    <recommendedName>
        <fullName evidence="2">Glycoside-hydrolase family GH114 TIM-barrel domain-containing protein</fullName>
    </recommendedName>
</protein>
<dbReference type="InterPro" id="IPR017853">
    <property type="entry name" value="GH"/>
</dbReference>
<organism evidence="3 4">
    <name type="scientific">Streptomyces silvensis</name>
    <dbReference type="NCBI Taxonomy" id="1765722"/>
    <lineage>
        <taxon>Bacteria</taxon>
        <taxon>Bacillati</taxon>
        <taxon>Actinomycetota</taxon>
        <taxon>Actinomycetes</taxon>
        <taxon>Kitasatosporales</taxon>
        <taxon>Streptomycetaceae</taxon>
        <taxon>Streptomyces</taxon>
    </lineage>
</organism>
<name>A0A0W7X337_9ACTN</name>